<sequence length="54" mass="6464">MTRKAFRNHDWITENRRDNKGRGRKRRPPLGFVLQVNYLEKGQSRIRIILSDVA</sequence>
<feature type="compositionally biased region" description="Basic and acidic residues" evidence="1">
    <location>
        <begin position="7"/>
        <end position="21"/>
    </location>
</feature>
<keyword evidence="2" id="KW-0496">Mitochondrion</keyword>
<dbReference type="AlphaFoldDB" id="A0A1Y0B220"/>
<name>A0A1Y0B220_9LAMI</name>
<evidence type="ECO:0000313" key="2">
    <source>
        <dbReference type="EMBL" id="ART31438.1"/>
    </source>
</evidence>
<dbReference type="EMBL" id="KY774314">
    <property type="protein sequence ID" value="ART31438.1"/>
    <property type="molecule type" value="Genomic_DNA"/>
</dbReference>
<protein>
    <submittedName>
        <fullName evidence="2">Uncharacterized protein</fullName>
    </submittedName>
</protein>
<gene>
    <name evidence="2" type="ORF">AEK19_MT1225</name>
</gene>
<accession>A0A1Y0B220</accession>
<geneLocation type="mitochondrion" evidence="2"/>
<feature type="region of interest" description="Disordered" evidence="1">
    <location>
        <begin position="1"/>
        <end position="27"/>
    </location>
</feature>
<evidence type="ECO:0000256" key="1">
    <source>
        <dbReference type="SAM" id="MobiDB-lite"/>
    </source>
</evidence>
<proteinExistence type="predicted"/>
<reference evidence="2" key="1">
    <citation type="submission" date="2017-03" db="EMBL/GenBank/DDBJ databases">
        <title>The mitochondrial genome of the carnivorous plant Utricularia reniformis (Lentibulariaceae): structure, comparative analysis and evolutionary landmarks.</title>
        <authorList>
            <person name="Silva S.R."/>
            <person name="Alvarenga D.O."/>
            <person name="Michael T.P."/>
            <person name="Miranda V.F.O."/>
            <person name="Varani A.M."/>
        </authorList>
    </citation>
    <scope>NUCLEOTIDE SEQUENCE</scope>
</reference>
<organism evidence="2">
    <name type="scientific">Utricularia reniformis</name>
    <dbReference type="NCBI Taxonomy" id="192314"/>
    <lineage>
        <taxon>Eukaryota</taxon>
        <taxon>Viridiplantae</taxon>
        <taxon>Streptophyta</taxon>
        <taxon>Embryophyta</taxon>
        <taxon>Tracheophyta</taxon>
        <taxon>Spermatophyta</taxon>
        <taxon>Magnoliopsida</taxon>
        <taxon>eudicotyledons</taxon>
        <taxon>Gunneridae</taxon>
        <taxon>Pentapetalae</taxon>
        <taxon>asterids</taxon>
        <taxon>lamiids</taxon>
        <taxon>Lamiales</taxon>
        <taxon>Lentibulariaceae</taxon>
        <taxon>Utricularia</taxon>
    </lineage>
</organism>